<dbReference type="EnsemblMetazoa" id="SMAR002582-RA">
    <property type="protein sequence ID" value="SMAR002582-PA"/>
    <property type="gene ID" value="SMAR002582"/>
</dbReference>
<feature type="transmembrane region" description="Helical" evidence="12">
    <location>
        <begin position="548"/>
        <end position="570"/>
    </location>
</feature>
<dbReference type="EMBL" id="JH431180">
    <property type="status" value="NOT_ANNOTATED_CDS"/>
    <property type="molecule type" value="Genomic_DNA"/>
</dbReference>
<reference evidence="13" key="2">
    <citation type="submission" date="2015-02" db="UniProtKB">
        <authorList>
            <consortium name="EnsemblMetazoa"/>
        </authorList>
    </citation>
    <scope>IDENTIFICATION</scope>
</reference>
<feature type="transmembrane region" description="Helical" evidence="12">
    <location>
        <begin position="695"/>
        <end position="715"/>
    </location>
</feature>
<dbReference type="PhylomeDB" id="T1INK3"/>
<keyword evidence="3" id="KW-0813">Transport</keyword>
<reference evidence="14" key="1">
    <citation type="submission" date="2011-05" db="EMBL/GenBank/DDBJ databases">
        <authorList>
            <person name="Richards S.R."/>
            <person name="Qu J."/>
            <person name="Jiang H."/>
            <person name="Jhangiani S.N."/>
            <person name="Agravi P."/>
            <person name="Goodspeed R."/>
            <person name="Gross S."/>
            <person name="Mandapat C."/>
            <person name="Jackson L."/>
            <person name="Mathew T."/>
            <person name="Pu L."/>
            <person name="Thornton R."/>
            <person name="Saada N."/>
            <person name="Wilczek-Boney K.B."/>
            <person name="Lee S."/>
            <person name="Kovar C."/>
            <person name="Wu Y."/>
            <person name="Scherer S.E."/>
            <person name="Worley K.C."/>
            <person name="Muzny D.M."/>
            <person name="Gibbs R."/>
        </authorList>
    </citation>
    <scope>NUCLEOTIDE SEQUENCE</scope>
    <source>
        <strain evidence="14">Brora</strain>
    </source>
</reference>
<comment type="subcellular location">
    <subcellularLocation>
        <location evidence="1">Cell membrane</location>
        <topology evidence="1">Multi-pass membrane protein</topology>
    </subcellularLocation>
</comment>
<evidence type="ECO:0000256" key="11">
    <source>
        <dbReference type="SAM" id="MobiDB-lite"/>
    </source>
</evidence>
<organism evidence="13 14">
    <name type="scientific">Strigamia maritima</name>
    <name type="common">European centipede</name>
    <name type="synonym">Geophilus maritimus</name>
    <dbReference type="NCBI Taxonomy" id="126957"/>
    <lineage>
        <taxon>Eukaryota</taxon>
        <taxon>Metazoa</taxon>
        <taxon>Ecdysozoa</taxon>
        <taxon>Arthropoda</taxon>
        <taxon>Myriapoda</taxon>
        <taxon>Chilopoda</taxon>
        <taxon>Pleurostigmophora</taxon>
        <taxon>Geophilomorpha</taxon>
        <taxon>Linotaeniidae</taxon>
        <taxon>Strigamia</taxon>
    </lineage>
</organism>
<name>T1INK3_STRMM</name>
<keyword evidence="7 12" id="KW-1133">Transmembrane helix</keyword>
<feature type="transmembrane region" description="Helical" evidence="12">
    <location>
        <begin position="622"/>
        <end position="643"/>
    </location>
</feature>
<evidence type="ECO:0000256" key="1">
    <source>
        <dbReference type="ARBA" id="ARBA00004651"/>
    </source>
</evidence>
<keyword evidence="6" id="KW-0375">Hydrogen ion transport</keyword>
<dbReference type="Pfam" id="PF03189">
    <property type="entry name" value="Otopetrin"/>
    <property type="match status" value="2"/>
</dbReference>
<feature type="compositionally biased region" description="Basic residues" evidence="11">
    <location>
        <begin position="52"/>
        <end position="64"/>
    </location>
</feature>
<evidence type="ECO:0000256" key="12">
    <source>
        <dbReference type="SAM" id="Phobius"/>
    </source>
</evidence>
<dbReference type="HOGENOM" id="CLU_011508_3_0_1"/>
<dbReference type="PANTHER" id="PTHR21522:SF62">
    <property type="entry name" value="OTOPETRIN-LIKE A, ISOFORM C"/>
    <property type="match status" value="1"/>
</dbReference>
<evidence type="ECO:0000256" key="3">
    <source>
        <dbReference type="ARBA" id="ARBA00022448"/>
    </source>
</evidence>
<feature type="transmembrane region" description="Helical" evidence="12">
    <location>
        <begin position="243"/>
        <end position="262"/>
    </location>
</feature>
<dbReference type="eggNOG" id="KOG4740">
    <property type="taxonomic scope" value="Eukaryota"/>
</dbReference>
<feature type="transmembrane region" description="Helical" evidence="12">
    <location>
        <begin position="311"/>
        <end position="330"/>
    </location>
</feature>
<feature type="transmembrane region" description="Helical" evidence="12">
    <location>
        <begin position="664"/>
        <end position="683"/>
    </location>
</feature>
<accession>T1INK3</accession>
<dbReference type="AlphaFoldDB" id="T1INK3"/>
<dbReference type="PANTHER" id="PTHR21522">
    <property type="entry name" value="PROTON CHANNEL OTOP"/>
    <property type="match status" value="1"/>
</dbReference>
<dbReference type="GO" id="GO:0015252">
    <property type="term" value="F:proton channel activity"/>
    <property type="evidence" value="ECO:0007669"/>
    <property type="project" value="InterPro"/>
</dbReference>
<feature type="transmembrane region" description="Helical" evidence="12">
    <location>
        <begin position="204"/>
        <end position="223"/>
    </location>
</feature>
<sequence length="735" mass="82192">MELNDSTTAAAPTPAQANLAVGEDFALTDRNAVNGGAAVDAMPSGTSVHDFRPKKCPKNSKSKSSRLSNKSPGVPCATSAWLWRGYSPEPRPPIAGSRARRRSRELTNSPAYTIPSLIPMDSSHRPPSPPPTPPPPLAEEEIFDPDPVTDENQTSDAPTLPARCPRICSTPPLIKRRNLGPLYVHAPTTVYTTRKRFNPRTFKFIMLSAMYAKLVVVVCLSILTTEVITYRIPAYIHEGFFTYLYGMSIIFLLYVYTCLLRYSPRRLSLTRNEPLLQPSPSPQKEIKEDIEAIETRKSRRVREKRVNQGSIFLRIGAIAFGLGTMIYIGLELGSFFEIPMTSPCHFIMRGVNPILQVVFTFAQMYFIFMNSRLNIHKFKAVSRFGLMHIVATNICVLIRTVIRESIKDVSVIVDGNEWNEDSLILRTIDNTTLGNATTCHRVDIMGSILADSAPYLFPFLYEYCLIAAAVLYVMWRNIGRGRPAEVETPESTPNKTEAGGAAAGNNNSKVDCVGSSKGLFFGLFVLVAATICLILFFVLVGHDQYNRIALFFADVTESGVMAISILAMFIGFARIQTLRFRNDRRDALNDLLLRLATFGVYIYAMFSLIAGALEVMEDEPSLLVLITSGVTILQATIQTLFVLDVSRRTAAVAEHERTKPGRQIVTFLLICNLTLWIIETFEMQRVRVNPVQLNFYGHLTWACILRLSLPLSIFYRFQSSVMLAEVWKNAYRVSD</sequence>
<dbReference type="GO" id="GO:0005886">
    <property type="term" value="C:plasma membrane"/>
    <property type="evidence" value="ECO:0007669"/>
    <property type="project" value="UniProtKB-SubCell"/>
</dbReference>
<feature type="transmembrane region" description="Helical" evidence="12">
    <location>
        <begin position="591"/>
        <end position="610"/>
    </location>
</feature>
<feature type="compositionally biased region" description="Pro residues" evidence="11">
    <location>
        <begin position="126"/>
        <end position="137"/>
    </location>
</feature>
<keyword evidence="8" id="KW-0406">Ion transport</keyword>
<dbReference type="OMA" id="NRVDMGA"/>
<keyword evidence="4" id="KW-1003">Cell membrane</keyword>
<keyword evidence="10" id="KW-0407">Ion channel</keyword>
<keyword evidence="9 12" id="KW-0472">Membrane</keyword>
<evidence type="ECO:0000256" key="7">
    <source>
        <dbReference type="ARBA" id="ARBA00022989"/>
    </source>
</evidence>
<proteinExistence type="inferred from homology"/>
<feature type="transmembrane region" description="Helical" evidence="12">
    <location>
        <begin position="455"/>
        <end position="475"/>
    </location>
</feature>
<dbReference type="InterPro" id="IPR004878">
    <property type="entry name" value="Otopetrin"/>
</dbReference>
<comment type="similarity">
    <text evidence="2">Belongs to the otopetrin family.</text>
</comment>
<feature type="compositionally biased region" description="Acidic residues" evidence="11">
    <location>
        <begin position="138"/>
        <end position="149"/>
    </location>
</feature>
<evidence type="ECO:0000313" key="13">
    <source>
        <dbReference type="EnsemblMetazoa" id="SMAR002582-PA"/>
    </source>
</evidence>
<evidence type="ECO:0000256" key="8">
    <source>
        <dbReference type="ARBA" id="ARBA00023065"/>
    </source>
</evidence>
<feature type="region of interest" description="Disordered" evidence="11">
    <location>
        <begin position="484"/>
        <end position="503"/>
    </location>
</feature>
<dbReference type="STRING" id="126957.T1INK3"/>
<evidence type="ECO:0008006" key="15">
    <source>
        <dbReference type="Google" id="ProtNLM"/>
    </source>
</evidence>
<protein>
    <recommendedName>
        <fullName evidence="15">Otopetrin</fullName>
    </recommendedName>
</protein>
<feature type="transmembrane region" description="Helical" evidence="12">
    <location>
        <begin position="380"/>
        <end position="402"/>
    </location>
</feature>
<dbReference type="Proteomes" id="UP000014500">
    <property type="component" value="Unassembled WGS sequence"/>
</dbReference>
<evidence type="ECO:0000256" key="5">
    <source>
        <dbReference type="ARBA" id="ARBA00022692"/>
    </source>
</evidence>
<feature type="transmembrane region" description="Helical" evidence="12">
    <location>
        <begin position="350"/>
        <end position="368"/>
    </location>
</feature>
<evidence type="ECO:0000256" key="4">
    <source>
        <dbReference type="ARBA" id="ARBA00022475"/>
    </source>
</evidence>
<feature type="region of interest" description="Disordered" evidence="11">
    <location>
        <begin position="36"/>
        <end position="163"/>
    </location>
</feature>
<evidence type="ECO:0000256" key="10">
    <source>
        <dbReference type="ARBA" id="ARBA00023303"/>
    </source>
</evidence>
<evidence type="ECO:0000313" key="14">
    <source>
        <dbReference type="Proteomes" id="UP000014500"/>
    </source>
</evidence>
<evidence type="ECO:0000256" key="2">
    <source>
        <dbReference type="ARBA" id="ARBA00006513"/>
    </source>
</evidence>
<feature type="transmembrane region" description="Helical" evidence="12">
    <location>
        <begin position="519"/>
        <end position="542"/>
    </location>
</feature>
<evidence type="ECO:0000256" key="6">
    <source>
        <dbReference type="ARBA" id="ARBA00022781"/>
    </source>
</evidence>
<evidence type="ECO:0000256" key="9">
    <source>
        <dbReference type="ARBA" id="ARBA00023136"/>
    </source>
</evidence>
<keyword evidence="5 12" id="KW-0812">Transmembrane</keyword>
<keyword evidence="14" id="KW-1185">Reference proteome</keyword>